<organism evidence="2 3">
    <name type="scientific">Carex littledalei</name>
    <dbReference type="NCBI Taxonomy" id="544730"/>
    <lineage>
        <taxon>Eukaryota</taxon>
        <taxon>Viridiplantae</taxon>
        <taxon>Streptophyta</taxon>
        <taxon>Embryophyta</taxon>
        <taxon>Tracheophyta</taxon>
        <taxon>Spermatophyta</taxon>
        <taxon>Magnoliopsida</taxon>
        <taxon>Liliopsida</taxon>
        <taxon>Poales</taxon>
        <taxon>Cyperaceae</taxon>
        <taxon>Cyperoideae</taxon>
        <taxon>Cariceae</taxon>
        <taxon>Carex</taxon>
        <taxon>Carex subgen. Euthyceras</taxon>
    </lineage>
</organism>
<evidence type="ECO:0000313" key="3">
    <source>
        <dbReference type="Proteomes" id="UP000623129"/>
    </source>
</evidence>
<sequence>MGRSLGKRGMAAVEGEEQADLLPGQQTGDSLQQRMDALRPHAPFDMEQLMIYRLPKFLHHDGNKALFEPSTISIGPYYHGRSNLCVMEEYKLRYLRDFLSRNPERHDSHELLVNNFTNLFLAQETLGPPLILRGKIHHLLHLYHELFVPRLESRCKSYQSNKCFPSLKILEEGNYRKKLVIPCATRLHEAGVKFHYKRSYEHKFDIKFNRGVRYFIYDS</sequence>
<gene>
    <name evidence="2" type="ORF">FCM35_KLT00308</name>
</gene>
<accession>A0A833VTH2</accession>
<feature type="region of interest" description="Disordered" evidence="1">
    <location>
        <begin position="1"/>
        <end position="27"/>
    </location>
</feature>
<dbReference type="Pfam" id="PF03140">
    <property type="entry name" value="DUF247"/>
    <property type="match status" value="2"/>
</dbReference>
<reference evidence="2" key="1">
    <citation type="submission" date="2020-01" db="EMBL/GenBank/DDBJ databases">
        <title>Genome sequence of Kobresia littledalei, the first chromosome-level genome in the family Cyperaceae.</title>
        <authorList>
            <person name="Qu G."/>
        </authorList>
    </citation>
    <scope>NUCLEOTIDE SEQUENCE</scope>
    <source>
        <strain evidence="2">C.B.Clarke</strain>
        <tissue evidence="2">Leaf</tissue>
    </source>
</reference>
<dbReference type="AlphaFoldDB" id="A0A833VTH2"/>
<dbReference type="InterPro" id="IPR004158">
    <property type="entry name" value="DUF247_pln"/>
</dbReference>
<proteinExistence type="predicted"/>
<evidence type="ECO:0000256" key="1">
    <source>
        <dbReference type="SAM" id="MobiDB-lite"/>
    </source>
</evidence>
<dbReference type="PANTHER" id="PTHR31170">
    <property type="entry name" value="BNAC04G53230D PROTEIN"/>
    <property type="match status" value="1"/>
</dbReference>
<evidence type="ECO:0000313" key="2">
    <source>
        <dbReference type="EMBL" id="KAF3341670.1"/>
    </source>
</evidence>
<name>A0A833VTH2_9POAL</name>
<keyword evidence="3" id="KW-1185">Reference proteome</keyword>
<dbReference type="EMBL" id="SWLB01000001">
    <property type="protein sequence ID" value="KAF3341670.1"/>
    <property type="molecule type" value="Genomic_DNA"/>
</dbReference>
<comment type="caution">
    <text evidence="2">The sequence shown here is derived from an EMBL/GenBank/DDBJ whole genome shotgun (WGS) entry which is preliminary data.</text>
</comment>
<dbReference type="OrthoDB" id="1749033at2759"/>
<protein>
    <submittedName>
        <fullName evidence="2">Uncharacterized protein</fullName>
    </submittedName>
</protein>
<dbReference type="Proteomes" id="UP000623129">
    <property type="component" value="Unassembled WGS sequence"/>
</dbReference>